<name>A0AA94HV99_DESDE</name>
<organism evidence="2 3">
    <name type="scientific">Desulfovibrio desulfuricans</name>
    <dbReference type="NCBI Taxonomy" id="876"/>
    <lineage>
        <taxon>Bacteria</taxon>
        <taxon>Pseudomonadati</taxon>
        <taxon>Thermodesulfobacteriota</taxon>
        <taxon>Desulfovibrionia</taxon>
        <taxon>Desulfovibrionales</taxon>
        <taxon>Desulfovibrionaceae</taxon>
        <taxon>Desulfovibrio</taxon>
    </lineage>
</organism>
<accession>A0AA94HV99</accession>
<evidence type="ECO:0000313" key="2">
    <source>
        <dbReference type="EMBL" id="SFW72778.1"/>
    </source>
</evidence>
<dbReference type="Pfam" id="PF13276">
    <property type="entry name" value="HTH_21"/>
    <property type="match status" value="1"/>
</dbReference>
<proteinExistence type="predicted"/>
<dbReference type="InterPro" id="IPR025948">
    <property type="entry name" value="HTH-like_dom"/>
</dbReference>
<sequence length="327" mass="35960">METIRKIRLALSKGMSIREAATKFTKSRNTIRKILRSGATSFVYQRKEQLYPALGSYIESLEALLAIGTAYLAPTPTKACNGACMPTSFAFTLMEDLSPNTNGVSDGMKPSVRQMRDYLVLLGYSVGRKRVRRLMRLMGLMAVYQKPKTSIPHQRIRATRISCGDCPSPDPIRSGARISRTSPCAKDFCTWWPLWTGTVKRCCPGDFPTPWTRIFVSRPWKKPWRTRANPIFSTPTKAANSSASRSPMSCGRTVSTFPWMAVAAGWTMSSSNSSGARSSMNACICTLLKPAPKLVPESADGSTFTIGSGLTVAWEACLRTLTTNKGL</sequence>
<protein>
    <recommendedName>
        <fullName evidence="1">HTH-like domain-containing protein</fullName>
    </recommendedName>
</protein>
<comment type="caution">
    <text evidence="2">The sequence shown here is derived from an EMBL/GenBank/DDBJ whole genome shotgun (WGS) entry which is preliminary data.</text>
</comment>
<reference evidence="3" key="1">
    <citation type="submission" date="2016-11" db="EMBL/GenBank/DDBJ databases">
        <authorList>
            <person name="Jaros S."/>
            <person name="Januszkiewicz K."/>
            <person name="Wedrychowicz H."/>
        </authorList>
    </citation>
    <scope>NUCLEOTIDE SEQUENCE [LARGE SCALE GENOMIC DNA]</scope>
    <source>
        <strain evidence="3">DSM 7057</strain>
    </source>
</reference>
<gene>
    <name evidence="2" type="ORF">SAMN02910291_02771</name>
</gene>
<dbReference type="Proteomes" id="UP000182680">
    <property type="component" value="Unassembled WGS sequence"/>
</dbReference>
<feature type="domain" description="HTH-like" evidence="1">
    <location>
        <begin position="112"/>
        <end position="148"/>
    </location>
</feature>
<dbReference type="AlphaFoldDB" id="A0AA94HV99"/>
<evidence type="ECO:0000259" key="1">
    <source>
        <dbReference type="Pfam" id="PF13276"/>
    </source>
</evidence>
<evidence type="ECO:0000313" key="3">
    <source>
        <dbReference type="Proteomes" id="UP000182680"/>
    </source>
</evidence>
<dbReference type="EMBL" id="FPIW01000087">
    <property type="protein sequence ID" value="SFW72778.1"/>
    <property type="molecule type" value="Genomic_DNA"/>
</dbReference>